<evidence type="ECO:0000313" key="1">
    <source>
        <dbReference type="EMBL" id="AKU17695.1"/>
    </source>
</evidence>
<proteinExistence type="predicted"/>
<evidence type="ECO:0000313" key="2">
    <source>
        <dbReference type="Proteomes" id="UP000066480"/>
    </source>
</evidence>
<dbReference type="EMBL" id="CP011112">
    <property type="protein sequence ID" value="AKU17695.1"/>
    <property type="molecule type" value="Genomic_DNA"/>
</dbReference>
<sequence length="64" mass="6962">MTRWAGEIEATDVGCSQGWVAATPTTARRATAAAATRIRDRESQDWWRVGASWRGAASRLTVAL</sequence>
<keyword evidence="2" id="KW-1185">Reference proteome</keyword>
<accession>A0A0K1JM82</accession>
<protein>
    <submittedName>
        <fullName evidence="1">Uncharacterized protein</fullName>
    </submittedName>
</protein>
<dbReference type="Proteomes" id="UP000066480">
    <property type="component" value="Chromosome"/>
</dbReference>
<dbReference type="AlphaFoldDB" id="A0A0K1JM82"/>
<name>A0A0K1JM82_9MICO</name>
<organism evidence="1 2">
    <name type="scientific">Luteipulveratus mongoliensis</name>
    <dbReference type="NCBI Taxonomy" id="571913"/>
    <lineage>
        <taxon>Bacteria</taxon>
        <taxon>Bacillati</taxon>
        <taxon>Actinomycetota</taxon>
        <taxon>Actinomycetes</taxon>
        <taxon>Micrococcales</taxon>
        <taxon>Dermacoccaceae</taxon>
        <taxon>Luteipulveratus</taxon>
    </lineage>
</organism>
<gene>
    <name evidence="1" type="ORF">VV02_20695</name>
</gene>
<reference evidence="1 2" key="1">
    <citation type="submission" date="2015-03" db="EMBL/GenBank/DDBJ databases">
        <title>Luteipulveratus halotolerans sp. nov., a novel actinobacterium (Dermacoccaceae) from Sarawak, Malaysia.</title>
        <authorList>
            <person name="Juboi H."/>
            <person name="Basik A."/>
            <person name="Shamsul S.S."/>
            <person name="Arnold P."/>
            <person name="Schmitt E.K."/>
            <person name="Sanglier J.-J."/>
            <person name="Yeo T."/>
        </authorList>
    </citation>
    <scope>NUCLEOTIDE SEQUENCE [LARGE SCALE GENOMIC DNA]</scope>
    <source>
        <strain evidence="1 2">MN07-A0370</strain>
    </source>
</reference>
<dbReference type="KEGG" id="lmoi:VV02_20695"/>